<protein>
    <submittedName>
        <fullName evidence="5">Phospholipase DDHD1-like</fullName>
    </submittedName>
</protein>
<evidence type="ECO:0000313" key="4">
    <source>
        <dbReference type="Proteomes" id="UP000515163"/>
    </source>
</evidence>
<feature type="region of interest" description="Disordered" evidence="2">
    <location>
        <begin position="647"/>
        <end position="719"/>
    </location>
</feature>
<proteinExistence type="inferred from homology"/>
<feature type="region of interest" description="Disordered" evidence="2">
    <location>
        <begin position="1"/>
        <end position="39"/>
    </location>
</feature>
<dbReference type="AlphaFoldDB" id="A0A6P8I2M8"/>
<evidence type="ECO:0000256" key="2">
    <source>
        <dbReference type="SAM" id="MobiDB-lite"/>
    </source>
</evidence>
<dbReference type="InParanoid" id="A0A6P8I2M8"/>
<evidence type="ECO:0000256" key="1">
    <source>
        <dbReference type="ARBA" id="ARBA00038464"/>
    </source>
</evidence>
<comment type="similarity">
    <text evidence="1">Belongs to the PA-PLA1 family.</text>
</comment>
<accession>A0A6P8I2M8</accession>
<sequence length="782" mass="88932">MEDNADEPSETSQESSPSSPPARPSRPPRPPPPDIKRNPSIAQHLDALQKLRPERIRWFFKEEDNKRWTPFNGRDSLSIEETFRKIKELETSSPKADPDKPLNTTMLYDFPIVKGGLYEVDVVARQCSPIYWKEKGMAVCRGTWFIGTPGSPNLWQPVSEEDADQIENSHQSLWRAMGLHVGPTQDEPDKSKLGDALGRLNLKGYYVEWKEINDVWLYWDDIKSRIIRGVGTKIGLSSGVSASPLHRGYHTDAIVKDGPCDITHLVFVIHGIGQLLHMSNIVRNAKDLRTSVSKVLEKKIPGFPEDQRIEFLPVEWRSSLKLDEGTIESITPKTVTGIRNVLNTSMMDIMYYTSPFYRYEIINGVRDEMNRIYDAFCSRNPSFIENRCKVSIIAHSLGSVITYDILSLWDVELRHASEDELGRTGFLTESFTFLRNLAGTSEEESNNFNEDAKKKAKLTKPKENIRVELSKARNTVMELEAMLKTELEFEKAIETATGEFCPYALKFKVENLFCIGSPLPVFLTLRGIRPQDDVEDHVFPKAVCKKMFNIYHPADPVAYRLEPLISEDYTSIPPIQLHRFDHAKSGYAEEKKIPSEKSGWSLFNYRVGYNKHKENKEEDMSRSNSISDDSESQEDELVIVDHAAAIEQEKQEKPEKQEKQEQMKAAASKEKGVNEKKSGWMSSWFGSPRKTAKSTEDVHEAARTEADGAAAPDDSPKKIKGEHVVVPGRVLNDRLDYVLREGYMENNYISAVTSHIAYWGSCDVARFVLEKTLILSTSEKNK</sequence>
<dbReference type="SMART" id="SM01127">
    <property type="entry name" value="DDHD"/>
    <property type="match status" value="1"/>
</dbReference>
<dbReference type="PANTHER" id="PTHR23509">
    <property type="entry name" value="PA-PL1 PHOSPHOLIPASE FAMILY"/>
    <property type="match status" value="1"/>
</dbReference>
<dbReference type="KEGG" id="aten:116295478"/>
<keyword evidence="4" id="KW-1185">Reference proteome</keyword>
<dbReference type="PANTHER" id="PTHR23509:SF48">
    <property type="entry name" value="INTRACELLULAR PHOSPHOLIPASE A1"/>
    <property type="match status" value="1"/>
</dbReference>
<evidence type="ECO:0000313" key="5">
    <source>
        <dbReference type="RefSeq" id="XP_031559157.1"/>
    </source>
</evidence>
<dbReference type="InterPro" id="IPR004177">
    <property type="entry name" value="DDHD_dom"/>
</dbReference>
<dbReference type="Proteomes" id="UP000515163">
    <property type="component" value="Unplaced"/>
</dbReference>
<organism evidence="4 5">
    <name type="scientific">Actinia tenebrosa</name>
    <name type="common">Australian red waratah sea anemone</name>
    <dbReference type="NCBI Taxonomy" id="6105"/>
    <lineage>
        <taxon>Eukaryota</taxon>
        <taxon>Metazoa</taxon>
        <taxon>Cnidaria</taxon>
        <taxon>Anthozoa</taxon>
        <taxon>Hexacorallia</taxon>
        <taxon>Actiniaria</taxon>
        <taxon>Actiniidae</taxon>
        <taxon>Actinia</taxon>
    </lineage>
</organism>
<dbReference type="PROSITE" id="PS51043">
    <property type="entry name" value="DDHD"/>
    <property type="match status" value="1"/>
</dbReference>
<name>A0A6P8I2M8_ACTTE</name>
<dbReference type="Pfam" id="PF23463">
    <property type="entry name" value="WWE_2"/>
    <property type="match status" value="1"/>
</dbReference>
<feature type="region of interest" description="Disordered" evidence="2">
    <location>
        <begin position="614"/>
        <end position="634"/>
    </location>
</feature>
<feature type="compositionally biased region" description="Basic and acidic residues" evidence="2">
    <location>
        <begin position="647"/>
        <end position="678"/>
    </location>
</feature>
<dbReference type="Pfam" id="PF02862">
    <property type="entry name" value="DDHD"/>
    <property type="match status" value="1"/>
</dbReference>
<dbReference type="GO" id="GO:0004620">
    <property type="term" value="F:phospholipase activity"/>
    <property type="evidence" value="ECO:0007669"/>
    <property type="project" value="TreeGrafter"/>
</dbReference>
<dbReference type="RefSeq" id="XP_031559157.1">
    <property type="nucleotide sequence ID" value="XM_031703297.1"/>
</dbReference>
<dbReference type="GO" id="GO:0046872">
    <property type="term" value="F:metal ion binding"/>
    <property type="evidence" value="ECO:0007669"/>
    <property type="project" value="InterPro"/>
</dbReference>
<dbReference type="GO" id="GO:0005737">
    <property type="term" value="C:cytoplasm"/>
    <property type="evidence" value="ECO:0007669"/>
    <property type="project" value="TreeGrafter"/>
</dbReference>
<dbReference type="OrthoDB" id="431378at2759"/>
<dbReference type="InterPro" id="IPR057826">
    <property type="entry name" value="WWE_C20G8.02"/>
</dbReference>
<dbReference type="FunCoup" id="A0A6P8I2M8">
    <property type="interactions" value="1245"/>
</dbReference>
<evidence type="ECO:0000259" key="3">
    <source>
        <dbReference type="PROSITE" id="PS51043"/>
    </source>
</evidence>
<gene>
    <name evidence="5" type="primary">LOC116295478</name>
</gene>
<feature type="compositionally biased region" description="Basic and acidic residues" evidence="2">
    <location>
        <begin position="693"/>
        <end position="706"/>
    </location>
</feature>
<dbReference type="GeneID" id="116295478"/>
<feature type="compositionally biased region" description="Pro residues" evidence="2">
    <location>
        <begin position="18"/>
        <end position="33"/>
    </location>
</feature>
<reference evidence="5" key="1">
    <citation type="submission" date="2025-08" db="UniProtKB">
        <authorList>
            <consortium name="RefSeq"/>
        </authorList>
    </citation>
    <scope>IDENTIFICATION</scope>
    <source>
        <tissue evidence="5">Tentacle</tissue>
    </source>
</reference>
<feature type="domain" description="DDHD" evidence="3">
    <location>
        <begin position="505"/>
        <end position="774"/>
    </location>
</feature>
<dbReference type="InterPro" id="IPR058055">
    <property type="entry name" value="PA-PLA1"/>
</dbReference>